<dbReference type="PANTHER" id="PTHR35042:SF1">
    <property type="entry name" value="DUF1772-DOMAIN-CONTAINING PROTEIN"/>
    <property type="match status" value="1"/>
</dbReference>
<keyword evidence="4 6" id="KW-0472">Membrane</keyword>
<keyword evidence="3 6" id="KW-1133">Transmembrane helix</keyword>
<dbReference type="Pfam" id="PF08592">
    <property type="entry name" value="Anthrone_oxy"/>
    <property type="match status" value="1"/>
</dbReference>
<dbReference type="AlphaFoldDB" id="S3CR99"/>
<dbReference type="Proteomes" id="UP000016922">
    <property type="component" value="Unassembled WGS sequence"/>
</dbReference>
<proteinExistence type="inferred from homology"/>
<evidence type="ECO:0000256" key="2">
    <source>
        <dbReference type="ARBA" id="ARBA00022692"/>
    </source>
</evidence>
<evidence type="ECO:0000256" key="3">
    <source>
        <dbReference type="ARBA" id="ARBA00022989"/>
    </source>
</evidence>
<accession>S3CR99</accession>
<dbReference type="GeneID" id="19459205"/>
<evidence type="ECO:0000256" key="1">
    <source>
        <dbReference type="ARBA" id="ARBA00004141"/>
    </source>
</evidence>
<evidence type="ECO:0000313" key="7">
    <source>
        <dbReference type="EMBL" id="EPE28987.1"/>
    </source>
</evidence>
<dbReference type="eggNOG" id="ENOG502SF5R">
    <property type="taxonomic scope" value="Eukaryota"/>
</dbReference>
<dbReference type="OrthoDB" id="5954308at2759"/>
<dbReference type="RefSeq" id="XP_008083096.1">
    <property type="nucleotide sequence ID" value="XM_008084905.1"/>
</dbReference>
<feature type="transmembrane region" description="Helical" evidence="6">
    <location>
        <begin position="61"/>
        <end position="79"/>
    </location>
</feature>
<sequence>MNTLHIHPPAIRTAQAIGLTGSAILAGASLVMSFINVPTFLLAPAPVLVKQWKHNFIAGRAALPLLSVISAGANFYLYSRSAYTLPSYLFAGLTSVGIIPYTVVFMRGVNGRLMGMAEGVEEGEMGRVGSLESVHELVDWWGVLQLGRTGLVCVSAVLNVWNVFC</sequence>
<reference evidence="7 8" key="1">
    <citation type="journal article" date="2013" name="BMC Genomics">
        <title>Genomics-driven discovery of the pneumocandin biosynthetic gene cluster in the fungus Glarea lozoyensis.</title>
        <authorList>
            <person name="Chen L."/>
            <person name="Yue Q."/>
            <person name="Zhang X."/>
            <person name="Xiang M."/>
            <person name="Wang C."/>
            <person name="Li S."/>
            <person name="Che Y."/>
            <person name="Ortiz-Lopez F.J."/>
            <person name="Bills G.F."/>
            <person name="Liu X."/>
            <person name="An Z."/>
        </authorList>
    </citation>
    <scope>NUCLEOTIDE SEQUENCE [LARGE SCALE GENOMIC DNA]</scope>
    <source>
        <strain evidence="8">ATCC 20868 / MF5171</strain>
    </source>
</reference>
<dbReference type="EMBL" id="KE145367">
    <property type="protein sequence ID" value="EPE28987.1"/>
    <property type="molecule type" value="Genomic_DNA"/>
</dbReference>
<evidence type="ECO:0000313" key="8">
    <source>
        <dbReference type="Proteomes" id="UP000016922"/>
    </source>
</evidence>
<dbReference type="OMA" id="MWPLAGF"/>
<dbReference type="GO" id="GO:0016020">
    <property type="term" value="C:membrane"/>
    <property type="evidence" value="ECO:0007669"/>
    <property type="project" value="UniProtKB-SubCell"/>
</dbReference>
<evidence type="ECO:0000256" key="5">
    <source>
        <dbReference type="ARBA" id="ARBA00034313"/>
    </source>
</evidence>
<dbReference type="KEGG" id="glz:GLAREA_00145"/>
<evidence type="ECO:0008006" key="9">
    <source>
        <dbReference type="Google" id="ProtNLM"/>
    </source>
</evidence>
<dbReference type="HOGENOM" id="CLU_105974_2_1_1"/>
<dbReference type="PANTHER" id="PTHR35042">
    <property type="entry name" value="ANTHRONE OXYGENASE ENCC"/>
    <property type="match status" value="1"/>
</dbReference>
<dbReference type="InterPro" id="IPR013901">
    <property type="entry name" value="Anthrone_oxy"/>
</dbReference>
<comment type="subcellular location">
    <subcellularLocation>
        <location evidence="1">Membrane</location>
        <topology evidence="1">Multi-pass membrane protein</topology>
    </subcellularLocation>
</comment>
<feature type="transmembrane region" description="Helical" evidence="6">
    <location>
        <begin position="85"/>
        <end position="106"/>
    </location>
</feature>
<evidence type="ECO:0000256" key="4">
    <source>
        <dbReference type="ARBA" id="ARBA00023136"/>
    </source>
</evidence>
<protein>
    <recommendedName>
        <fullName evidence="9">Noranthrone monooxygenase</fullName>
    </recommendedName>
</protein>
<comment type="similarity">
    <text evidence="5">Belongs to the anthrone oxygenase family.</text>
</comment>
<organism evidence="7 8">
    <name type="scientific">Glarea lozoyensis (strain ATCC 20868 / MF5171)</name>
    <dbReference type="NCBI Taxonomy" id="1116229"/>
    <lineage>
        <taxon>Eukaryota</taxon>
        <taxon>Fungi</taxon>
        <taxon>Dikarya</taxon>
        <taxon>Ascomycota</taxon>
        <taxon>Pezizomycotina</taxon>
        <taxon>Leotiomycetes</taxon>
        <taxon>Helotiales</taxon>
        <taxon>Helotiaceae</taxon>
        <taxon>Glarea</taxon>
    </lineage>
</organism>
<keyword evidence="2 6" id="KW-0812">Transmembrane</keyword>
<keyword evidence="8" id="KW-1185">Reference proteome</keyword>
<gene>
    <name evidence="7" type="ORF">GLAREA_00145</name>
</gene>
<feature type="transmembrane region" description="Helical" evidence="6">
    <location>
        <begin position="23"/>
        <end position="49"/>
    </location>
</feature>
<evidence type="ECO:0000256" key="6">
    <source>
        <dbReference type="SAM" id="Phobius"/>
    </source>
</evidence>
<name>S3CR99_GLAL2</name>